<dbReference type="EMBL" id="JBANQN010000003">
    <property type="protein sequence ID" value="KAK6794036.1"/>
    <property type="molecule type" value="Genomic_DNA"/>
</dbReference>
<gene>
    <name evidence="1" type="ORF">RDI58_007489</name>
</gene>
<comment type="caution">
    <text evidence="1">The sequence shown here is derived from an EMBL/GenBank/DDBJ whole genome shotgun (WGS) entry which is preliminary data.</text>
</comment>
<reference evidence="1 2" key="1">
    <citation type="submission" date="2024-02" db="EMBL/GenBank/DDBJ databases">
        <title>de novo genome assembly of Solanum bulbocastanum strain 11H21.</title>
        <authorList>
            <person name="Hosaka A.J."/>
        </authorList>
    </citation>
    <scope>NUCLEOTIDE SEQUENCE [LARGE SCALE GENOMIC DNA]</scope>
    <source>
        <tissue evidence="1">Young leaves</tissue>
    </source>
</reference>
<proteinExistence type="predicted"/>
<evidence type="ECO:0000313" key="1">
    <source>
        <dbReference type="EMBL" id="KAK6794036.1"/>
    </source>
</evidence>
<evidence type="ECO:0000313" key="2">
    <source>
        <dbReference type="Proteomes" id="UP001371456"/>
    </source>
</evidence>
<keyword evidence="2" id="KW-1185">Reference proteome</keyword>
<accession>A0AAN8YJ99</accession>
<protein>
    <submittedName>
        <fullName evidence="1">Uncharacterized protein</fullName>
    </submittedName>
</protein>
<organism evidence="1 2">
    <name type="scientific">Solanum bulbocastanum</name>
    <name type="common">Wild potato</name>
    <dbReference type="NCBI Taxonomy" id="147425"/>
    <lineage>
        <taxon>Eukaryota</taxon>
        <taxon>Viridiplantae</taxon>
        <taxon>Streptophyta</taxon>
        <taxon>Embryophyta</taxon>
        <taxon>Tracheophyta</taxon>
        <taxon>Spermatophyta</taxon>
        <taxon>Magnoliopsida</taxon>
        <taxon>eudicotyledons</taxon>
        <taxon>Gunneridae</taxon>
        <taxon>Pentapetalae</taxon>
        <taxon>asterids</taxon>
        <taxon>lamiids</taxon>
        <taxon>Solanales</taxon>
        <taxon>Solanaceae</taxon>
        <taxon>Solanoideae</taxon>
        <taxon>Solaneae</taxon>
        <taxon>Solanum</taxon>
    </lineage>
</organism>
<name>A0AAN8YJ99_SOLBU</name>
<dbReference type="Proteomes" id="UP001371456">
    <property type="component" value="Unassembled WGS sequence"/>
</dbReference>
<sequence length="9" mass="917">MGSSSHKLA</sequence>